<evidence type="ECO:0000256" key="1">
    <source>
        <dbReference type="SAM" id="MobiDB-lite"/>
    </source>
</evidence>
<dbReference type="EMBL" id="GECU01023047">
    <property type="protein sequence ID" value="JAS84659.1"/>
    <property type="molecule type" value="Transcribed_RNA"/>
</dbReference>
<evidence type="ECO:0000313" key="2">
    <source>
        <dbReference type="EMBL" id="JAS74062.1"/>
    </source>
</evidence>
<dbReference type="InterPro" id="IPR011989">
    <property type="entry name" value="ARM-like"/>
</dbReference>
<reference evidence="3" key="1">
    <citation type="submission" date="2015-11" db="EMBL/GenBank/DDBJ databases">
        <title>De novo transcriptome assembly of four potential Pierce s Disease insect vectors from Arizona vineyards.</title>
        <authorList>
            <person name="Tassone E.E."/>
        </authorList>
    </citation>
    <scope>NUCLEOTIDE SEQUENCE</scope>
</reference>
<protein>
    <submittedName>
        <fullName evidence="3">Uncharacterized protein</fullName>
    </submittedName>
</protein>
<gene>
    <name evidence="5" type="ORF">g.47081</name>
    <name evidence="9" type="ORF">g.47082</name>
    <name evidence="8" type="ORF">g.47088</name>
    <name evidence="4" type="ORF">g.47089</name>
    <name evidence="7" type="ORF">g.47092</name>
    <name evidence="2" type="ORF">g.47094</name>
    <name evidence="6" type="ORF">g.47096</name>
    <name evidence="3" type="ORF">g.47098</name>
</gene>
<dbReference type="Gene3D" id="1.25.10.10">
    <property type="entry name" value="Leucine-rich Repeat Variant"/>
    <property type="match status" value="1"/>
</dbReference>
<evidence type="ECO:0000313" key="9">
    <source>
        <dbReference type="EMBL" id="JAT06573.1"/>
    </source>
</evidence>
<feature type="compositionally biased region" description="Basic and acidic residues" evidence="1">
    <location>
        <begin position="80"/>
        <end position="89"/>
    </location>
</feature>
<evidence type="ECO:0000313" key="4">
    <source>
        <dbReference type="EMBL" id="JAS84659.1"/>
    </source>
</evidence>
<accession>A0A1B6HWF8</accession>
<dbReference type="EMBL" id="GECU01028713">
    <property type="protein sequence ID" value="JAS78993.1"/>
    <property type="molecule type" value="Transcribed_RNA"/>
</dbReference>
<evidence type="ECO:0000313" key="5">
    <source>
        <dbReference type="EMBL" id="JAS99310.1"/>
    </source>
</evidence>
<feature type="region of interest" description="Disordered" evidence="1">
    <location>
        <begin position="80"/>
        <end position="105"/>
    </location>
</feature>
<dbReference type="EMBL" id="GECU01004533">
    <property type="protein sequence ID" value="JAT03174.1"/>
    <property type="molecule type" value="Transcribed_RNA"/>
</dbReference>
<dbReference type="EMBL" id="GECU01002017">
    <property type="protein sequence ID" value="JAT05690.1"/>
    <property type="molecule type" value="Transcribed_RNA"/>
</dbReference>
<evidence type="ECO:0000313" key="3">
    <source>
        <dbReference type="EMBL" id="JAS78993.1"/>
    </source>
</evidence>
<proteinExistence type="predicted"/>
<sequence>MLGTQLYELLRPKYPEVLEVLKQIPEVNPLDLQKLDERMMKEAQKGNKVEKAKKEMFKKITTPLHGLNIGQLFRRKASIRELPRTEANSKRSKNQPLIGNGTTENDPVLVNLFKVT</sequence>
<dbReference type="EMBL" id="GECU01001134">
    <property type="protein sequence ID" value="JAT06573.1"/>
    <property type="molecule type" value="Transcribed_RNA"/>
</dbReference>
<dbReference type="AlphaFoldDB" id="A0A1B6HWF8"/>
<evidence type="ECO:0000313" key="7">
    <source>
        <dbReference type="EMBL" id="JAT03174.1"/>
    </source>
</evidence>
<evidence type="ECO:0000313" key="6">
    <source>
        <dbReference type="EMBL" id="JAT01157.1"/>
    </source>
</evidence>
<organism evidence="3">
    <name type="scientific">Homalodisca liturata</name>
    <dbReference type="NCBI Taxonomy" id="320908"/>
    <lineage>
        <taxon>Eukaryota</taxon>
        <taxon>Metazoa</taxon>
        <taxon>Ecdysozoa</taxon>
        <taxon>Arthropoda</taxon>
        <taxon>Hexapoda</taxon>
        <taxon>Insecta</taxon>
        <taxon>Pterygota</taxon>
        <taxon>Neoptera</taxon>
        <taxon>Paraneoptera</taxon>
        <taxon>Hemiptera</taxon>
        <taxon>Auchenorrhyncha</taxon>
        <taxon>Membracoidea</taxon>
        <taxon>Cicadellidae</taxon>
        <taxon>Cicadellinae</taxon>
        <taxon>Proconiini</taxon>
        <taxon>Homalodisca</taxon>
    </lineage>
</organism>
<dbReference type="EMBL" id="GECU01006550">
    <property type="protein sequence ID" value="JAT01157.1"/>
    <property type="molecule type" value="Transcribed_RNA"/>
</dbReference>
<dbReference type="EMBL" id="GECU01008396">
    <property type="protein sequence ID" value="JAS99310.1"/>
    <property type="molecule type" value="Transcribed_RNA"/>
</dbReference>
<name>A0A1B6HWF8_9HEMI</name>
<dbReference type="EMBL" id="GECU01033644">
    <property type="protein sequence ID" value="JAS74062.1"/>
    <property type="molecule type" value="Transcribed_RNA"/>
</dbReference>
<feature type="compositionally biased region" description="Polar residues" evidence="1">
    <location>
        <begin position="94"/>
        <end position="105"/>
    </location>
</feature>
<evidence type="ECO:0000313" key="8">
    <source>
        <dbReference type="EMBL" id="JAT05690.1"/>
    </source>
</evidence>